<accession>A0A6M2E1F6</accession>
<evidence type="ECO:0000313" key="1">
    <source>
        <dbReference type="EMBL" id="NOV51208.1"/>
    </source>
</evidence>
<dbReference type="EMBL" id="GIIL01007482">
    <property type="protein sequence ID" value="NOV51208.1"/>
    <property type="molecule type" value="Transcribed_RNA"/>
</dbReference>
<organism evidence="1">
    <name type="scientific">Xenopsylla cheopis</name>
    <name type="common">Oriental rat flea</name>
    <name type="synonym">Pulex cheopis</name>
    <dbReference type="NCBI Taxonomy" id="163159"/>
    <lineage>
        <taxon>Eukaryota</taxon>
        <taxon>Metazoa</taxon>
        <taxon>Ecdysozoa</taxon>
        <taxon>Arthropoda</taxon>
        <taxon>Hexapoda</taxon>
        <taxon>Insecta</taxon>
        <taxon>Pterygota</taxon>
        <taxon>Neoptera</taxon>
        <taxon>Endopterygota</taxon>
        <taxon>Siphonaptera</taxon>
        <taxon>Pulicidae</taxon>
        <taxon>Xenopsyllinae</taxon>
        <taxon>Xenopsylla</taxon>
    </lineage>
</organism>
<protein>
    <submittedName>
        <fullName evidence="1">Putative secreted protein</fullName>
    </submittedName>
</protein>
<dbReference type="AlphaFoldDB" id="A0A6M2E1F6"/>
<proteinExistence type="predicted"/>
<sequence length="74" mass="8978">MSNFFLRCYNMYLVVAEKISSFSTTYGQCRFHFLYQIFFIDDLYYNIAYSYESSQYKSAVLIEQSIKIIKKYLE</sequence>
<reference evidence="1" key="1">
    <citation type="submission" date="2020-03" db="EMBL/GenBank/DDBJ databases">
        <title>Transcriptomic Profiling of the Digestive Tract of the Rat Flea, Xenopsylla cheopis, Following Blood Feeding and Infection with Yersinia pestis.</title>
        <authorList>
            <person name="Bland D.M."/>
            <person name="Martens C.A."/>
            <person name="Virtaneva K."/>
            <person name="Kanakabandi K."/>
            <person name="Long D."/>
            <person name="Rosenke R."/>
            <person name="Saturday G.A."/>
            <person name="Hoyt F.H."/>
            <person name="Bruno D.P."/>
            <person name="Ribeiro J.M.C."/>
            <person name="Hinnebusch J."/>
        </authorList>
    </citation>
    <scope>NUCLEOTIDE SEQUENCE</scope>
</reference>
<name>A0A6M2E1F6_XENCH</name>